<reference evidence="3 4" key="1">
    <citation type="submission" date="2017-01" db="EMBL/GenBank/DDBJ databases">
        <title>Genomic analysis of Xuhuaishuia manganoxidans DY6-4.</title>
        <authorList>
            <person name="Wang X."/>
        </authorList>
    </citation>
    <scope>NUCLEOTIDE SEQUENCE [LARGE SCALE GENOMIC DNA]</scope>
    <source>
        <strain evidence="3 4">DY6-4</strain>
    </source>
</reference>
<dbReference type="InterPro" id="IPR029063">
    <property type="entry name" value="SAM-dependent_MTases_sf"/>
</dbReference>
<accession>A0A2M9DD66</accession>
<name>A0A1U7DKJ0_9RHOB</name>
<dbReference type="InterPro" id="IPR003788">
    <property type="entry name" value="NDUFAF7"/>
</dbReference>
<dbReference type="STRING" id="1267768.BV394_12150"/>
<evidence type="ECO:0000313" key="4">
    <source>
        <dbReference type="Proteomes" id="UP000187266"/>
    </source>
</evidence>
<gene>
    <name evidence="3" type="ORF">BV394_12150</name>
</gene>
<dbReference type="InterPro" id="IPR038375">
    <property type="entry name" value="NDUFAF7_sf"/>
</dbReference>
<protein>
    <submittedName>
        <fullName evidence="3">Methyltransferase</fullName>
    </submittedName>
</protein>
<keyword evidence="2" id="KW-0808">Transferase</keyword>
<dbReference type="GO" id="GO:0032259">
    <property type="term" value="P:methylation"/>
    <property type="evidence" value="ECO:0007669"/>
    <property type="project" value="UniProtKB-KW"/>
</dbReference>
<evidence type="ECO:0000313" key="3">
    <source>
        <dbReference type="EMBL" id="APX90388.1"/>
    </source>
</evidence>
<dbReference type="GO" id="GO:0035243">
    <property type="term" value="F:protein-arginine omega-N symmetric methyltransferase activity"/>
    <property type="evidence" value="ECO:0007669"/>
    <property type="project" value="TreeGrafter"/>
</dbReference>
<dbReference type="SUPFAM" id="SSF53335">
    <property type="entry name" value="S-adenosyl-L-methionine-dependent methyltransferases"/>
    <property type="match status" value="1"/>
</dbReference>
<dbReference type="AlphaFoldDB" id="A0A1U7DKJ0"/>
<keyword evidence="1 3" id="KW-0489">Methyltransferase</keyword>
<keyword evidence="4" id="KW-1185">Reference proteome</keyword>
<dbReference type="RefSeq" id="WP_076980406.1">
    <property type="nucleotide sequence ID" value="NZ_CP019124.1"/>
</dbReference>
<evidence type="ECO:0000256" key="1">
    <source>
        <dbReference type="ARBA" id="ARBA00022603"/>
    </source>
</evidence>
<dbReference type="Gene3D" id="3.40.50.12710">
    <property type="match status" value="1"/>
</dbReference>
<organism evidence="3 4">
    <name type="scientific">Brevirhabdus pacifica</name>
    <dbReference type="NCBI Taxonomy" id="1267768"/>
    <lineage>
        <taxon>Bacteria</taxon>
        <taxon>Pseudomonadati</taxon>
        <taxon>Pseudomonadota</taxon>
        <taxon>Alphaproteobacteria</taxon>
        <taxon>Rhodobacterales</taxon>
        <taxon>Paracoccaceae</taxon>
        <taxon>Brevirhabdus</taxon>
    </lineage>
</organism>
<evidence type="ECO:0000256" key="2">
    <source>
        <dbReference type="ARBA" id="ARBA00022679"/>
    </source>
</evidence>
<proteinExistence type="predicted"/>
<dbReference type="PANTHER" id="PTHR12049">
    <property type="entry name" value="PROTEIN ARGININE METHYLTRANSFERASE NDUFAF7, MITOCHONDRIAL"/>
    <property type="match status" value="1"/>
</dbReference>
<dbReference type="OrthoDB" id="9794208at2"/>
<dbReference type="PANTHER" id="PTHR12049:SF7">
    <property type="entry name" value="PROTEIN ARGININE METHYLTRANSFERASE NDUFAF7, MITOCHONDRIAL"/>
    <property type="match status" value="1"/>
</dbReference>
<dbReference type="Pfam" id="PF02636">
    <property type="entry name" value="Methyltransf_28"/>
    <property type="match status" value="1"/>
</dbReference>
<dbReference type="Proteomes" id="UP000187266">
    <property type="component" value="Chromosome"/>
</dbReference>
<dbReference type="EMBL" id="CP019124">
    <property type="protein sequence ID" value="APX90388.1"/>
    <property type="molecule type" value="Genomic_DNA"/>
</dbReference>
<accession>A0A1U7DKJ0</accession>
<sequence>MTPLARQLVRRIAHDGPIGLDSYMRDCLLHPEHGYYTTAEPFGAEGDFTTAPEITQMFGELLGLWLAQCWLDQGAPNPFYLAELGPGRGTLMADALRAGRGVPGFLAAARPVLVEASPRLIARQRATLEGLDLPKPPRWIDRVEDLPEGPLFLLANEFFDALPIRQFQRHADGWQERVVGLAEAAGGAEGTEGPSLTLGLTPPARLGELAHRLADTGPGDVVEIRPAANAILATIAGRIAADGGAALIVDYGDWQSLGDTFQAVAGHVPVDPLAAPGQADLTAHVDFARLAEAAQAAGARATRMTTQGAFLEALGIGARAERLARTLAARPPDGGAAGNPALEAHLRAYRRLTHPDEMGSLFKTIAIHPIETSAPPGFGS</sequence>